<name>A0A8H7E5N1_9EURO</name>
<evidence type="ECO:0008006" key="3">
    <source>
        <dbReference type="Google" id="ProtNLM"/>
    </source>
</evidence>
<proteinExistence type="predicted"/>
<dbReference type="OrthoDB" id="427518at2759"/>
<reference evidence="1" key="1">
    <citation type="submission" date="2020-02" db="EMBL/GenBank/DDBJ databases">
        <authorList>
            <person name="Palmer J.M."/>
        </authorList>
    </citation>
    <scope>NUCLEOTIDE SEQUENCE</scope>
    <source>
        <strain evidence="1">EPUS1.4</strain>
        <tissue evidence="1">Thallus</tissue>
    </source>
</reference>
<dbReference type="PANTHER" id="PTHR48182">
    <property type="entry name" value="PROTEIN SERAC1"/>
    <property type="match status" value="1"/>
</dbReference>
<sequence>MRPPLFCKSFSTHSRPALEVLYPDPPKADADVEIDIIAGELRNVNWLKDQDMLPSVVPKARVMVYSYDSKWHMDAPRTRLSIVGEDLIRSVHGHRQGHTDRPIIFIGHSLGGNVILNGLLYANSEPEFSYLPKLIAGLVFLGSPF</sequence>
<dbReference type="EMBL" id="JAACFV010000045">
    <property type="protein sequence ID" value="KAF7509113.1"/>
    <property type="molecule type" value="Genomic_DNA"/>
</dbReference>
<protein>
    <recommendedName>
        <fullName evidence="3">DUF676 domain-containing protein</fullName>
    </recommendedName>
</protein>
<dbReference type="AlphaFoldDB" id="A0A8H7E5N1"/>
<dbReference type="InterPro" id="IPR029058">
    <property type="entry name" value="AB_hydrolase_fold"/>
</dbReference>
<comment type="caution">
    <text evidence="1">The sequence shown here is derived from an EMBL/GenBank/DDBJ whole genome shotgun (WGS) entry which is preliminary data.</text>
</comment>
<dbReference type="PANTHER" id="PTHR48182:SF3">
    <property type="entry name" value="DUF676 DOMAIN-CONTAINING PROTEIN"/>
    <property type="match status" value="1"/>
</dbReference>
<accession>A0A8H7E5N1</accession>
<dbReference type="Gene3D" id="3.40.50.1820">
    <property type="entry name" value="alpha/beta hydrolase"/>
    <property type="match status" value="1"/>
</dbReference>
<keyword evidence="2" id="KW-1185">Reference proteome</keyword>
<evidence type="ECO:0000313" key="2">
    <source>
        <dbReference type="Proteomes" id="UP000606974"/>
    </source>
</evidence>
<dbReference type="InterPro" id="IPR052374">
    <property type="entry name" value="SERAC1"/>
</dbReference>
<dbReference type="SUPFAM" id="SSF53474">
    <property type="entry name" value="alpha/beta-Hydrolases"/>
    <property type="match status" value="1"/>
</dbReference>
<evidence type="ECO:0000313" key="1">
    <source>
        <dbReference type="EMBL" id="KAF7509113.1"/>
    </source>
</evidence>
<dbReference type="Proteomes" id="UP000606974">
    <property type="component" value="Unassembled WGS sequence"/>
</dbReference>
<organism evidence="1 2">
    <name type="scientific">Endocarpon pusillum</name>
    <dbReference type="NCBI Taxonomy" id="364733"/>
    <lineage>
        <taxon>Eukaryota</taxon>
        <taxon>Fungi</taxon>
        <taxon>Dikarya</taxon>
        <taxon>Ascomycota</taxon>
        <taxon>Pezizomycotina</taxon>
        <taxon>Eurotiomycetes</taxon>
        <taxon>Chaetothyriomycetidae</taxon>
        <taxon>Verrucariales</taxon>
        <taxon>Verrucariaceae</taxon>
        <taxon>Endocarpon</taxon>
    </lineage>
</organism>
<gene>
    <name evidence="1" type="ORF">GJ744_008340</name>
</gene>